<proteinExistence type="predicted"/>
<evidence type="ECO:0000313" key="2">
    <source>
        <dbReference type="Proteomes" id="UP001284771"/>
    </source>
</evidence>
<accession>A0ABU4J4C2</accession>
<organism evidence="1 2">
    <name type="scientific">Priestia flexa</name>
    <dbReference type="NCBI Taxonomy" id="86664"/>
    <lineage>
        <taxon>Bacteria</taxon>
        <taxon>Bacillati</taxon>
        <taxon>Bacillota</taxon>
        <taxon>Bacilli</taxon>
        <taxon>Bacillales</taxon>
        <taxon>Bacillaceae</taxon>
        <taxon>Priestia</taxon>
    </lineage>
</organism>
<dbReference type="Proteomes" id="UP001284771">
    <property type="component" value="Unassembled WGS sequence"/>
</dbReference>
<gene>
    <name evidence="1" type="ORF">RIB56_06845</name>
</gene>
<dbReference type="RefSeq" id="WP_318757353.1">
    <property type="nucleotide sequence ID" value="NZ_JAWUZT010000014.1"/>
</dbReference>
<keyword evidence="2" id="KW-1185">Reference proteome</keyword>
<name>A0ABU4J4C2_9BACI</name>
<comment type="caution">
    <text evidence="1">The sequence shown here is derived from an EMBL/GenBank/DDBJ whole genome shotgun (WGS) entry which is preliminary data.</text>
</comment>
<dbReference type="EMBL" id="JAWUZT010000014">
    <property type="protein sequence ID" value="MDW8515847.1"/>
    <property type="molecule type" value="Genomic_DNA"/>
</dbReference>
<evidence type="ECO:0000313" key="1">
    <source>
        <dbReference type="EMBL" id="MDW8515847.1"/>
    </source>
</evidence>
<reference evidence="2" key="1">
    <citation type="submission" date="2023-07" db="EMBL/GenBank/DDBJ databases">
        <title>Draft genomic sequences of Priestia flexa CCM isolated from the soil of an abandoned mine contaminated by free cyanide in the high Andean zone of Tacna, Peru.</title>
        <authorList>
            <person name="Caceda Quiroz C.J."/>
            <person name="Maraza Chooque G.J."/>
            <person name="Fora Quispe G.L."/>
            <person name="Carpio Mamani M."/>
        </authorList>
    </citation>
    <scope>NUCLEOTIDE SEQUENCE [LARGE SCALE GENOMIC DNA]</scope>
    <source>
        <strain evidence="2">CCM</strain>
    </source>
</reference>
<sequence>MLIQEQAEKLEEALWTFVYAVDAEQSNGVLKKAQMDAFDLIMTARDIQKQPMSRVETIVADMRSKGFDVDVVPRYLKQKESVVNV</sequence>
<protein>
    <submittedName>
        <fullName evidence="1">Uncharacterized protein</fullName>
    </submittedName>
</protein>